<comment type="caution">
    <text evidence="3">The sequence shown here is derived from an EMBL/GenBank/DDBJ whole genome shotgun (WGS) entry which is preliminary data.</text>
</comment>
<dbReference type="Gene3D" id="3.90.260.10">
    <property type="entry name" value="Transglutaminase-like"/>
    <property type="match status" value="2"/>
</dbReference>
<feature type="active site" evidence="1">
    <location>
        <position position="97"/>
    </location>
</feature>
<dbReference type="Gene3D" id="2.60.40.10">
    <property type="entry name" value="Immunoglobulins"/>
    <property type="match status" value="2"/>
</dbReference>
<dbReference type="InterPro" id="IPR013783">
    <property type="entry name" value="Ig-like_fold"/>
</dbReference>
<dbReference type="PIRSF" id="PIRSF000459">
    <property type="entry name" value="TGM_EBP42"/>
    <property type="match status" value="1"/>
</dbReference>
<evidence type="ECO:0000313" key="3">
    <source>
        <dbReference type="EMBL" id="KAK3086729.1"/>
    </source>
</evidence>
<dbReference type="SUPFAM" id="SSF54001">
    <property type="entry name" value="Cysteine proteinases"/>
    <property type="match status" value="1"/>
</dbReference>
<evidence type="ECO:0000259" key="2">
    <source>
        <dbReference type="SMART" id="SM00460"/>
    </source>
</evidence>
<accession>A0AA89BME8</accession>
<dbReference type="AlphaFoldDB" id="A0AA89BME8"/>
<dbReference type="InterPro" id="IPR038765">
    <property type="entry name" value="Papain-like_cys_pep_sf"/>
</dbReference>
<feature type="domain" description="Transglutaminase-like" evidence="2">
    <location>
        <begin position="89"/>
        <end position="180"/>
    </location>
</feature>
<dbReference type="InterPro" id="IPR036985">
    <property type="entry name" value="Transglutaminase-like_sf"/>
</dbReference>
<dbReference type="PANTHER" id="PTHR11590">
    <property type="entry name" value="PROTEIN-GLUTAMINE GAMMA-GLUTAMYLTRANSFERASE"/>
    <property type="match status" value="1"/>
</dbReference>
<dbReference type="SMART" id="SM00460">
    <property type="entry name" value="TGc"/>
    <property type="match status" value="1"/>
</dbReference>
<reference evidence="3" key="1">
    <citation type="submission" date="2019-08" db="EMBL/GenBank/DDBJ databases">
        <title>The improved chromosome-level genome for the pearl oyster Pinctada fucata martensii using PacBio sequencing and Hi-C.</title>
        <authorList>
            <person name="Zheng Z."/>
        </authorList>
    </citation>
    <scope>NUCLEOTIDE SEQUENCE</scope>
    <source>
        <strain evidence="3">ZZ-2019</strain>
        <tissue evidence="3">Adductor muscle</tissue>
    </source>
</reference>
<evidence type="ECO:0000256" key="1">
    <source>
        <dbReference type="PIRSR" id="PIRSR000459-1"/>
    </source>
</evidence>
<sequence length="554" mass="62986">MGSWCSSDKTTDTVYLEDKDLRQEYVLNDEGAIWVGDPTDYRTWSFGQGNGFDNDGLLEGNWSGEYQGGTSPTKWRGSVKIMQQFWKTKAPVKYGQCWVFSGVLTTMCRAIGIPCRSITNYSSAHDTDRSITIDRVFNIEGVKESNDSTWNFHVWNEVWMRRPDIPKGKYDGWQAIDCTPQERVQCGPMPVAAMKEGDLSYNYDGAFIFAEVNADIVTWVNGRDGQPYLSDIERQRVGRDISTRKPGDSKVNVREDITDAYKYKEGNLLYLKMLQIVLDKDMAMETLFFKEIGAGITKMWKMQKRQRNGTEAPRLFRNTSTLNPSSNMVNAGVKFFLERTEDDDYGKDFIVKLRARNTIEKPQSIYGHITIHSSDYTGKQINFLRTESFEEILEPKKEDKELQLRVTFEDYMGKLVDGCYVSAVCCFVTKETRQASITQDMIWLKKPRLHLKLSSRAIEKGEPFVVKMGFTNPLKIPLTNCYLDIEGSGIEAVDEKQLSDLPDVGPNERFVAQVEVKATKKGYRRINAVFNAAEMYGVSGATGIRVKVSSATPT</sequence>
<feature type="active site" evidence="1">
    <location>
        <position position="177"/>
    </location>
</feature>
<dbReference type="Pfam" id="PF01841">
    <property type="entry name" value="Transglut_core"/>
    <property type="match status" value="1"/>
</dbReference>
<dbReference type="InterPro" id="IPR036238">
    <property type="entry name" value="Transglutaminase_C_sf"/>
</dbReference>
<evidence type="ECO:0000313" key="4">
    <source>
        <dbReference type="Proteomes" id="UP001186944"/>
    </source>
</evidence>
<dbReference type="GO" id="GO:0003810">
    <property type="term" value="F:protein-glutamine gamma-glutamyltransferase activity"/>
    <property type="evidence" value="ECO:0007669"/>
    <property type="project" value="InterPro"/>
</dbReference>
<dbReference type="Proteomes" id="UP001186944">
    <property type="component" value="Unassembled WGS sequence"/>
</dbReference>
<dbReference type="InterPro" id="IPR002931">
    <property type="entry name" value="Transglutaminase-like"/>
</dbReference>
<dbReference type="PANTHER" id="PTHR11590:SF40">
    <property type="entry name" value="HEMOCYTE PROTEIN-GLUTAMINE GAMMA-GLUTAMYLTRANSFERASE-LIKE PROTEIN"/>
    <property type="match status" value="1"/>
</dbReference>
<dbReference type="InterPro" id="IPR023608">
    <property type="entry name" value="Transglutaminase_animal"/>
</dbReference>
<dbReference type="InterPro" id="IPR050779">
    <property type="entry name" value="Transglutaminase"/>
</dbReference>
<feature type="active site" evidence="1">
    <location>
        <position position="153"/>
    </location>
</feature>
<dbReference type="EMBL" id="VSWD01000012">
    <property type="protein sequence ID" value="KAK3086729.1"/>
    <property type="molecule type" value="Genomic_DNA"/>
</dbReference>
<gene>
    <name evidence="3" type="ORF">FSP39_022591</name>
</gene>
<proteinExistence type="predicted"/>
<protein>
    <recommendedName>
        <fullName evidence="2">Transglutaminase-like domain-containing protein</fullName>
    </recommendedName>
</protein>
<dbReference type="SUPFAM" id="SSF49309">
    <property type="entry name" value="Transglutaminase, two C-terminal domains"/>
    <property type="match status" value="2"/>
</dbReference>
<organism evidence="3 4">
    <name type="scientific">Pinctada imbricata</name>
    <name type="common">Atlantic pearl-oyster</name>
    <name type="synonym">Pinctada martensii</name>
    <dbReference type="NCBI Taxonomy" id="66713"/>
    <lineage>
        <taxon>Eukaryota</taxon>
        <taxon>Metazoa</taxon>
        <taxon>Spiralia</taxon>
        <taxon>Lophotrochozoa</taxon>
        <taxon>Mollusca</taxon>
        <taxon>Bivalvia</taxon>
        <taxon>Autobranchia</taxon>
        <taxon>Pteriomorphia</taxon>
        <taxon>Pterioida</taxon>
        <taxon>Pterioidea</taxon>
        <taxon>Pteriidae</taxon>
        <taxon>Pinctada</taxon>
    </lineage>
</organism>
<keyword evidence="4" id="KW-1185">Reference proteome</keyword>
<name>A0AA89BME8_PINIB</name>